<gene>
    <name evidence="2" type="ORF">IV68_GL000928</name>
</gene>
<dbReference type="EMBL" id="JQAX01000003">
    <property type="protein sequence ID" value="KRN31674.1"/>
    <property type="molecule type" value="Genomic_DNA"/>
</dbReference>
<dbReference type="InterPro" id="IPR000182">
    <property type="entry name" value="GNAT_dom"/>
</dbReference>
<dbReference type="InParanoid" id="A0A0R2G2V0"/>
<dbReference type="GO" id="GO:0016747">
    <property type="term" value="F:acyltransferase activity, transferring groups other than amino-acyl groups"/>
    <property type="evidence" value="ECO:0007669"/>
    <property type="project" value="InterPro"/>
</dbReference>
<dbReference type="RefSeq" id="WP_022791819.1">
    <property type="nucleotide sequence ID" value="NZ_ATUU01000003.1"/>
</dbReference>
<dbReference type="PATRIC" id="fig|1123500.6.peg.934"/>
<reference evidence="2 3" key="1">
    <citation type="journal article" date="2015" name="Genome Announc.">
        <title>Expanding the biotechnology potential of lactobacilli through comparative genomics of 213 strains and associated genera.</title>
        <authorList>
            <person name="Sun Z."/>
            <person name="Harris H.M."/>
            <person name="McCann A."/>
            <person name="Guo C."/>
            <person name="Argimon S."/>
            <person name="Zhang W."/>
            <person name="Yang X."/>
            <person name="Jeffery I.B."/>
            <person name="Cooney J.C."/>
            <person name="Kagawa T.F."/>
            <person name="Liu W."/>
            <person name="Song Y."/>
            <person name="Salvetti E."/>
            <person name="Wrobel A."/>
            <person name="Rasinkangas P."/>
            <person name="Parkhill J."/>
            <person name="Rea M.C."/>
            <person name="O'Sullivan O."/>
            <person name="Ritari J."/>
            <person name="Douillard F.P."/>
            <person name="Paul Ross R."/>
            <person name="Yang R."/>
            <person name="Briner A.E."/>
            <person name="Felis G.E."/>
            <person name="de Vos W.M."/>
            <person name="Barrangou R."/>
            <person name="Klaenhammer T.R."/>
            <person name="Caufield P.W."/>
            <person name="Cui Y."/>
            <person name="Zhang H."/>
            <person name="O'Toole P.W."/>
        </authorList>
    </citation>
    <scope>NUCLEOTIDE SEQUENCE [LARGE SCALE GENOMIC DNA]</scope>
    <source>
        <strain evidence="2 3">DSM 20190</strain>
    </source>
</reference>
<evidence type="ECO:0000313" key="3">
    <source>
        <dbReference type="Proteomes" id="UP000051296"/>
    </source>
</evidence>
<keyword evidence="3" id="KW-1185">Reference proteome</keyword>
<dbReference type="Gene3D" id="3.40.630.30">
    <property type="match status" value="1"/>
</dbReference>
<comment type="caution">
    <text evidence="2">The sequence shown here is derived from an EMBL/GenBank/DDBJ whole genome shotgun (WGS) entry which is preliminary data.</text>
</comment>
<dbReference type="SUPFAM" id="SSF55729">
    <property type="entry name" value="Acyl-CoA N-acyltransferases (Nat)"/>
    <property type="match status" value="1"/>
</dbReference>
<sequence>MENYQVSVKKTDALSPTELLTIMQERVRVFVVEQACPYQEIDGQDEMALHVCFWQGSELVAYARVIPHLDGRHISFGRVLVKAPYRGQELGKALIRRTLAEIKNRFPQQEVQIAAQAYLTSFYATFGFTAISSPYLEDGILHIDMVRPS</sequence>
<evidence type="ECO:0000259" key="1">
    <source>
        <dbReference type="PROSITE" id="PS51186"/>
    </source>
</evidence>
<dbReference type="CDD" id="cd04301">
    <property type="entry name" value="NAT_SF"/>
    <property type="match status" value="1"/>
</dbReference>
<proteinExistence type="predicted"/>
<feature type="domain" description="N-acetyltransferase" evidence="1">
    <location>
        <begin position="9"/>
        <end position="149"/>
    </location>
</feature>
<dbReference type="STRING" id="1123500.GCA_000420365_01072"/>
<evidence type="ECO:0000313" key="2">
    <source>
        <dbReference type="EMBL" id="KRN31674.1"/>
    </source>
</evidence>
<protein>
    <recommendedName>
        <fullName evidence="1">N-acetyltransferase domain-containing protein</fullName>
    </recommendedName>
</protein>
<dbReference type="Pfam" id="PF13673">
    <property type="entry name" value="Acetyltransf_10"/>
    <property type="match status" value="1"/>
</dbReference>
<name>A0A0R2G2V0_9LACO</name>
<dbReference type="PROSITE" id="PS51186">
    <property type="entry name" value="GNAT"/>
    <property type="match status" value="1"/>
</dbReference>
<dbReference type="AlphaFoldDB" id="A0A0R2G2V0"/>
<dbReference type="Proteomes" id="UP000051296">
    <property type="component" value="Unassembled WGS sequence"/>
</dbReference>
<dbReference type="OrthoDB" id="9796171at2"/>
<accession>A0A0R2G2V0</accession>
<dbReference type="InterPro" id="IPR016181">
    <property type="entry name" value="Acyl_CoA_acyltransferase"/>
</dbReference>
<dbReference type="eggNOG" id="COG2153">
    <property type="taxonomic scope" value="Bacteria"/>
</dbReference>
<organism evidence="2 3">
    <name type="scientific">Weissella halotolerans DSM 20190</name>
    <dbReference type="NCBI Taxonomy" id="1123500"/>
    <lineage>
        <taxon>Bacteria</taxon>
        <taxon>Bacillati</taxon>
        <taxon>Bacillota</taxon>
        <taxon>Bacilli</taxon>
        <taxon>Lactobacillales</taxon>
        <taxon>Lactobacillaceae</taxon>
        <taxon>Weissella</taxon>
    </lineage>
</organism>